<sequence length="68" mass="7334">MNTRAKGQKCGDMSAQNSQPKFPEPVDAAEVRMEVEDVSQSVEILIGTQRNCKALRRGGQPAGVIHPA</sequence>
<gene>
    <name evidence="2" type="ORF">BV898_19014</name>
</gene>
<evidence type="ECO:0000313" key="2">
    <source>
        <dbReference type="EMBL" id="OWA54615.1"/>
    </source>
</evidence>
<evidence type="ECO:0000313" key="3">
    <source>
        <dbReference type="Proteomes" id="UP000192578"/>
    </source>
</evidence>
<dbReference type="AlphaFoldDB" id="A0A9X6NHX8"/>
<organism evidence="2 3">
    <name type="scientific">Hypsibius exemplaris</name>
    <name type="common">Freshwater tardigrade</name>
    <dbReference type="NCBI Taxonomy" id="2072580"/>
    <lineage>
        <taxon>Eukaryota</taxon>
        <taxon>Metazoa</taxon>
        <taxon>Ecdysozoa</taxon>
        <taxon>Tardigrada</taxon>
        <taxon>Eutardigrada</taxon>
        <taxon>Parachela</taxon>
        <taxon>Hypsibioidea</taxon>
        <taxon>Hypsibiidae</taxon>
        <taxon>Hypsibius</taxon>
    </lineage>
</organism>
<keyword evidence="3" id="KW-1185">Reference proteome</keyword>
<evidence type="ECO:0000256" key="1">
    <source>
        <dbReference type="SAM" id="MobiDB-lite"/>
    </source>
</evidence>
<protein>
    <submittedName>
        <fullName evidence="2">Uncharacterized protein</fullName>
    </submittedName>
</protein>
<proteinExistence type="predicted"/>
<accession>A0A9X6NHX8</accession>
<dbReference type="EMBL" id="MTYJ01000432">
    <property type="protein sequence ID" value="OWA54615.1"/>
    <property type="molecule type" value="Genomic_DNA"/>
</dbReference>
<reference evidence="3" key="1">
    <citation type="submission" date="2017-01" db="EMBL/GenBank/DDBJ databases">
        <title>Comparative genomics of anhydrobiosis in the tardigrade Hypsibius dujardini.</title>
        <authorList>
            <person name="Yoshida Y."/>
            <person name="Koutsovoulos G."/>
            <person name="Laetsch D."/>
            <person name="Stevens L."/>
            <person name="Kumar S."/>
            <person name="Horikawa D."/>
            <person name="Ishino K."/>
            <person name="Komine S."/>
            <person name="Tomita M."/>
            <person name="Blaxter M."/>
            <person name="Arakawa K."/>
        </authorList>
    </citation>
    <scope>NUCLEOTIDE SEQUENCE [LARGE SCALE GENOMIC DNA]</scope>
    <source>
        <strain evidence="3">Z151</strain>
    </source>
</reference>
<feature type="region of interest" description="Disordered" evidence="1">
    <location>
        <begin position="1"/>
        <end position="23"/>
    </location>
</feature>
<name>A0A9X6NHX8_HYPEX</name>
<comment type="caution">
    <text evidence="2">The sequence shown here is derived from an EMBL/GenBank/DDBJ whole genome shotgun (WGS) entry which is preliminary data.</text>
</comment>
<dbReference type="Proteomes" id="UP000192578">
    <property type="component" value="Unassembled WGS sequence"/>
</dbReference>